<evidence type="ECO:0000256" key="11">
    <source>
        <dbReference type="ARBA" id="ARBA00023098"/>
    </source>
</evidence>
<comment type="cofactor">
    <cofactor evidence="1">
        <name>FAD</name>
        <dbReference type="ChEBI" id="CHEBI:57692"/>
    </cofactor>
</comment>
<protein>
    <recommendedName>
        <fullName evidence="13">Acyl-coenzyme A oxidase</fullName>
    </recommendedName>
</protein>
<evidence type="ECO:0000256" key="4">
    <source>
        <dbReference type="ARBA" id="ARBA00006288"/>
    </source>
</evidence>
<dbReference type="GO" id="GO:0006635">
    <property type="term" value="P:fatty acid beta-oxidation"/>
    <property type="evidence" value="ECO:0007669"/>
    <property type="project" value="InterPro"/>
</dbReference>
<evidence type="ECO:0000256" key="1">
    <source>
        <dbReference type="ARBA" id="ARBA00001974"/>
    </source>
</evidence>
<name>A0A7M7HLL6_STRPU</name>
<feature type="binding site" evidence="15">
    <location>
        <position position="199"/>
    </location>
    <ligand>
        <name>FAD</name>
        <dbReference type="ChEBI" id="CHEBI:57692"/>
    </ligand>
</feature>
<proteinExistence type="inferred from homology"/>
<keyword evidence="6" id="KW-0547">Nucleotide-binding</keyword>
<comment type="pathway">
    <text evidence="3">Lipid metabolism; peroxisomal fatty acid beta-oxidation.</text>
</comment>
<dbReference type="OrthoDB" id="538336at2759"/>
<accession>A0A7M7HLL6</accession>
<evidence type="ECO:0000256" key="14">
    <source>
        <dbReference type="PIRSR" id="PIRSR000168-1"/>
    </source>
</evidence>
<dbReference type="GO" id="GO:0005524">
    <property type="term" value="F:ATP binding"/>
    <property type="evidence" value="ECO:0007669"/>
    <property type="project" value="UniProtKB-KW"/>
</dbReference>
<dbReference type="InterPro" id="IPR029320">
    <property type="entry name" value="Acyl-CoA_ox_N"/>
</dbReference>
<keyword evidence="11" id="KW-0443">Lipid metabolism</keyword>
<dbReference type="InterPro" id="IPR055060">
    <property type="entry name" value="ACOX_C_alpha1"/>
</dbReference>
<keyword evidence="10" id="KW-0560">Oxidoreductase</keyword>
<dbReference type="InterPro" id="IPR036250">
    <property type="entry name" value="AcylCo_DH-like_C"/>
</dbReference>
<evidence type="ECO:0000256" key="9">
    <source>
        <dbReference type="ARBA" id="ARBA00022840"/>
    </source>
</evidence>
<dbReference type="InterPro" id="IPR046373">
    <property type="entry name" value="Acyl-CoA_Oxase/DH_mid-dom_sf"/>
</dbReference>
<evidence type="ECO:0000256" key="8">
    <source>
        <dbReference type="ARBA" id="ARBA00022832"/>
    </source>
</evidence>
<evidence type="ECO:0000256" key="2">
    <source>
        <dbReference type="ARBA" id="ARBA00004275"/>
    </source>
</evidence>
<dbReference type="GO" id="GO:0071949">
    <property type="term" value="F:FAD binding"/>
    <property type="evidence" value="ECO:0007669"/>
    <property type="project" value="InterPro"/>
</dbReference>
<organism evidence="20 21">
    <name type="scientific">Strongylocentrotus purpuratus</name>
    <name type="common">Purple sea urchin</name>
    <dbReference type="NCBI Taxonomy" id="7668"/>
    <lineage>
        <taxon>Eukaryota</taxon>
        <taxon>Metazoa</taxon>
        <taxon>Echinodermata</taxon>
        <taxon>Eleutherozoa</taxon>
        <taxon>Echinozoa</taxon>
        <taxon>Echinoidea</taxon>
        <taxon>Euechinoidea</taxon>
        <taxon>Echinacea</taxon>
        <taxon>Camarodonta</taxon>
        <taxon>Echinidea</taxon>
        <taxon>Strongylocentrotidae</taxon>
        <taxon>Strongylocentrotus</taxon>
    </lineage>
</organism>
<evidence type="ECO:0000256" key="15">
    <source>
        <dbReference type="PIRSR" id="PIRSR000168-2"/>
    </source>
</evidence>
<dbReference type="Proteomes" id="UP000007110">
    <property type="component" value="Unassembled WGS sequence"/>
</dbReference>
<evidence type="ECO:0000256" key="6">
    <source>
        <dbReference type="ARBA" id="ARBA00022741"/>
    </source>
</evidence>
<evidence type="ECO:0000259" key="19">
    <source>
        <dbReference type="Pfam" id="PF22924"/>
    </source>
</evidence>
<keyword evidence="8" id="KW-0276">Fatty acid metabolism</keyword>
<dbReference type="FunFam" id="1.20.140.10:FF:000013">
    <property type="entry name" value="Acyl-coenzyme A oxidase"/>
    <property type="match status" value="1"/>
</dbReference>
<dbReference type="Gene3D" id="1.10.540.10">
    <property type="entry name" value="Acyl-CoA dehydrogenase/oxidase, N-terminal domain"/>
    <property type="match status" value="1"/>
</dbReference>
<dbReference type="PIRSF" id="PIRSF000168">
    <property type="entry name" value="Acyl-CoA_oxidase"/>
    <property type="match status" value="1"/>
</dbReference>
<dbReference type="InterPro" id="IPR037069">
    <property type="entry name" value="AcylCoA_DH/ox_N_sf"/>
</dbReference>
<dbReference type="SUPFAM" id="SSF56645">
    <property type="entry name" value="Acyl-CoA dehydrogenase NM domain-like"/>
    <property type="match status" value="1"/>
</dbReference>
<reference evidence="20" key="2">
    <citation type="submission" date="2021-01" db="UniProtKB">
        <authorList>
            <consortium name="EnsemblMetazoa"/>
        </authorList>
    </citation>
    <scope>IDENTIFICATION</scope>
</reference>
<dbReference type="FunFam" id="2.40.110.10:FF:000003">
    <property type="entry name" value="Acyl-coenzyme A oxidase"/>
    <property type="match status" value="1"/>
</dbReference>
<feature type="region of interest" description="Disordered" evidence="16">
    <location>
        <begin position="1"/>
        <end position="29"/>
    </location>
</feature>
<dbReference type="InterPro" id="IPR002655">
    <property type="entry name" value="Acyl-CoA_oxidase_C"/>
</dbReference>
<dbReference type="InterPro" id="IPR012258">
    <property type="entry name" value="Acyl-CoA_oxidase"/>
</dbReference>
<evidence type="ECO:0000256" key="7">
    <source>
        <dbReference type="ARBA" id="ARBA00022827"/>
    </source>
</evidence>
<sequence length="682" mass="76699">MANLSVRDGKRNARSPPTENINPDIAEERENAKFDPIELTYVIDGGKEKTERRRFLESEALNDPVFDDPADIAFLTDEQRHTNSVRKSLHMVRRLQEMEITNHMESHWFRVAMTVLEPLSLGLHASMFMNTITNQMTEEQRSIWEPAAKNFECIGTYAQTELGHGTFLRGLETTATYDPTTQEFEIHSPTLTSMKWWPGNLGKTATHAIVAAQLYTKGSRMGVHMFMVPLRSLETHLPHPGVELGDIGPKLGYNNIDNGFLRFNHYRIPIENMCMRHSKVMPDGTYVPPPHKKISYGSMLPIRSGIVGNTGWYLSKGSTIATRYSVVRRQSELIPGTKEAKILDYQSQQLKIFPNLATAFAFIFTGREMMKHYFESLAEMDEGNYSSLPELHATSAGLKAFTSSVMASGLEELRTSCGGHGYSKASGFPELYGTAAPASTYEGENTVMFLQTARYLMKVARQAGSKDKLVGCAAYLQADLPPRCLAKRQIDFLRQDILVDAYKHRAKSVVMLAARRLGEELKKGHSQPIAWNNCHMYLVKAAMAHCHLYCVESFFDGVNTSETSQPALDALMTLCQFYAIFGISQNKGDLLQDGYMNGEQLNMLERQLIDLLAVIRPIAVTLVDAFDVPDKMLSSVLGRYDGNVYENLYEWAKSSPLNKKEVPDAYKYIGPFLRENIANSKL</sequence>
<dbReference type="PANTHER" id="PTHR10909:SF250">
    <property type="entry name" value="PEROXISOMAL ACYL-COENZYME A OXIDASE 1"/>
    <property type="match status" value="1"/>
</dbReference>
<reference evidence="21" key="1">
    <citation type="submission" date="2015-02" db="EMBL/GenBank/DDBJ databases">
        <title>Genome sequencing for Strongylocentrotus purpuratus.</title>
        <authorList>
            <person name="Murali S."/>
            <person name="Liu Y."/>
            <person name="Vee V."/>
            <person name="English A."/>
            <person name="Wang M."/>
            <person name="Skinner E."/>
            <person name="Han Y."/>
            <person name="Muzny D.M."/>
            <person name="Worley K.C."/>
            <person name="Gibbs R.A."/>
        </authorList>
    </citation>
    <scope>NUCLEOTIDE SEQUENCE</scope>
</reference>
<keyword evidence="21" id="KW-1185">Reference proteome</keyword>
<dbReference type="FunFam" id="1.20.140.10:FF:000005">
    <property type="entry name" value="Acyl-coenzyme A oxidase"/>
    <property type="match status" value="1"/>
</dbReference>
<dbReference type="PANTHER" id="PTHR10909">
    <property type="entry name" value="ELECTRON TRANSPORT OXIDOREDUCTASE"/>
    <property type="match status" value="1"/>
</dbReference>
<evidence type="ECO:0000313" key="21">
    <source>
        <dbReference type="Proteomes" id="UP000007110"/>
    </source>
</evidence>
<feature type="domain" description="Acyl-CoA oxidase C-alpha1" evidence="19">
    <location>
        <begin position="296"/>
        <end position="457"/>
    </location>
</feature>
<dbReference type="GeneID" id="578168"/>
<feature type="domain" description="Acyl-coenzyme A oxidase N-terminal" evidence="18">
    <location>
        <begin position="36"/>
        <end position="154"/>
    </location>
</feature>
<keyword evidence="9" id="KW-0067">ATP-binding</keyword>
<dbReference type="FunFam" id="1.10.540.10:FF:000006">
    <property type="entry name" value="Acyl-coenzyme A oxidase"/>
    <property type="match status" value="1"/>
</dbReference>
<evidence type="ECO:0000259" key="18">
    <source>
        <dbReference type="Pfam" id="PF14749"/>
    </source>
</evidence>
<evidence type="ECO:0000256" key="10">
    <source>
        <dbReference type="ARBA" id="ARBA00023002"/>
    </source>
</evidence>
<dbReference type="RefSeq" id="XP_011678808.1">
    <property type="nucleotide sequence ID" value="XM_011680506.2"/>
</dbReference>
<dbReference type="Gene3D" id="1.20.140.10">
    <property type="entry name" value="Butyryl-CoA Dehydrogenase, subunit A, domain 3"/>
    <property type="match status" value="2"/>
</dbReference>
<keyword evidence="7 13" id="KW-0274">FAD</keyword>
<feature type="binding site" evidence="15">
    <location>
        <position position="160"/>
    </location>
    <ligand>
        <name>FAD</name>
        <dbReference type="ChEBI" id="CHEBI:57692"/>
    </ligand>
</feature>
<dbReference type="Pfam" id="PF01756">
    <property type="entry name" value="ACOX"/>
    <property type="match status" value="1"/>
</dbReference>
<dbReference type="InterPro" id="IPR009100">
    <property type="entry name" value="AcylCoA_DH/oxidase_NM_dom_sf"/>
</dbReference>
<keyword evidence="12" id="KW-0576">Peroxisome</keyword>
<feature type="domain" description="Acyl-CoA oxidase C-terminal" evidence="17">
    <location>
        <begin position="497"/>
        <end position="673"/>
    </location>
</feature>
<dbReference type="GO" id="GO:0003997">
    <property type="term" value="F:acyl-CoA oxidase activity"/>
    <property type="evidence" value="ECO:0007669"/>
    <property type="project" value="InterPro"/>
</dbReference>
<evidence type="ECO:0000256" key="5">
    <source>
        <dbReference type="ARBA" id="ARBA00022630"/>
    </source>
</evidence>
<dbReference type="CTD" id="51"/>
<evidence type="ECO:0000313" key="20">
    <source>
        <dbReference type="EnsemblMetazoa" id="XP_011678808"/>
    </source>
</evidence>
<dbReference type="AlphaFoldDB" id="A0A7M7HLL6"/>
<comment type="similarity">
    <text evidence="4 13">Belongs to the acyl-CoA oxidase family.</text>
</comment>
<dbReference type="Pfam" id="PF14749">
    <property type="entry name" value="Acyl-CoA_ox_N"/>
    <property type="match status" value="1"/>
</dbReference>
<evidence type="ECO:0000256" key="3">
    <source>
        <dbReference type="ARBA" id="ARBA00004846"/>
    </source>
</evidence>
<feature type="active site" description="Proton acceptor" evidence="14">
    <location>
        <position position="442"/>
    </location>
</feature>
<dbReference type="GO" id="GO:0005777">
    <property type="term" value="C:peroxisome"/>
    <property type="evidence" value="ECO:0007669"/>
    <property type="project" value="UniProtKB-SubCell"/>
</dbReference>
<evidence type="ECO:0000256" key="12">
    <source>
        <dbReference type="ARBA" id="ARBA00023140"/>
    </source>
</evidence>
<dbReference type="SUPFAM" id="SSF47203">
    <property type="entry name" value="Acyl-CoA dehydrogenase C-terminal domain-like"/>
    <property type="match status" value="2"/>
</dbReference>
<evidence type="ECO:0000256" key="16">
    <source>
        <dbReference type="SAM" id="MobiDB-lite"/>
    </source>
</evidence>
<keyword evidence="5 13" id="KW-0285">Flavoprotein</keyword>
<dbReference type="Gene3D" id="2.40.110.10">
    <property type="entry name" value="Butyryl-CoA Dehydrogenase, subunit A, domain 2"/>
    <property type="match status" value="1"/>
</dbReference>
<evidence type="ECO:0000256" key="13">
    <source>
        <dbReference type="PIRNR" id="PIRNR000168"/>
    </source>
</evidence>
<dbReference type="EnsemblMetazoa" id="XM_011680506">
    <property type="protein sequence ID" value="XP_011678808"/>
    <property type="gene ID" value="LOC578168"/>
</dbReference>
<dbReference type="Pfam" id="PF22924">
    <property type="entry name" value="ACOX_C_alpha1"/>
    <property type="match status" value="1"/>
</dbReference>
<comment type="subcellular location">
    <subcellularLocation>
        <location evidence="2">Peroxisome</location>
    </subcellularLocation>
</comment>
<evidence type="ECO:0000259" key="17">
    <source>
        <dbReference type="Pfam" id="PF01756"/>
    </source>
</evidence>